<evidence type="ECO:0000313" key="2">
    <source>
        <dbReference type="EMBL" id="QOV44589.1"/>
    </source>
</evidence>
<keyword evidence="1" id="KW-0732">Signal</keyword>
<dbReference type="KEGG" id="schf:IPT68_00630"/>
<dbReference type="EMBL" id="CP063374">
    <property type="protein sequence ID" value="QOV44589.1"/>
    <property type="molecule type" value="Genomic_DNA"/>
</dbReference>
<dbReference type="PROSITE" id="PS51257">
    <property type="entry name" value="PROKAR_LIPOPROTEIN"/>
    <property type="match status" value="1"/>
</dbReference>
<protein>
    <recommendedName>
        <fullName evidence="4">Lipoprotein</fullName>
    </recommendedName>
</protein>
<gene>
    <name evidence="2" type="ORF">IPT68_00630</name>
</gene>
<keyword evidence="3" id="KW-1185">Reference proteome</keyword>
<organism evidence="2 3">
    <name type="scientific">Streptomyces chromofuscus</name>
    <dbReference type="NCBI Taxonomy" id="42881"/>
    <lineage>
        <taxon>Bacteria</taxon>
        <taxon>Bacillati</taxon>
        <taxon>Actinomycetota</taxon>
        <taxon>Actinomycetes</taxon>
        <taxon>Kitasatosporales</taxon>
        <taxon>Streptomycetaceae</taxon>
        <taxon>Streptomyces</taxon>
    </lineage>
</organism>
<feature type="chain" id="PRO_5039567004" description="Lipoprotein" evidence="1">
    <location>
        <begin position="20"/>
        <end position="310"/>
    </location>
</feature>
<name>A0A7M2T8Y7_STRCW</name>
<dbReference type="RefSeq" id="WP_189697674.1">
    <property type="nucleotide sequence ID" value="NZ_BMTA01000005.1"/>
</dbReference>
<reference evidence="2 3" key="1">
    <citation type="submission" date="2020-10" db="EMBL/GenBank/DDBJ databases">
        <title>Streptomyces chromofuscus complate genome analysis.</title>
        <authorList>
            <person name="Anwar N."/>
        </authorList>
    </citation>
    <scope>NUCLEOTIDE SEQUENCE [LARGE SCALE GENOMIC DNA]</scope>
    <source>
        <strain evidence="2 3">DSM 40273</strain>
    </source>
</reference>
<feature type="signal peptide" evidence="1">
    <location>
        <begin position="1"/>
        <end position="19"/>
    </location>
</feature>
<dbReference type="Proteomes" id="UP000594008">
    <property type="component" value="Chromosome"/>
</dbReference>
<evidence type="ECO:0000256" key="1">
    <source>
        <dbReference type="SAM" id="SignalP"/>
    </source>
</evidence>
<evidence type="ECO:0008006" key="4">
    <source>
        <dbReference type="Google" id="ProtNLM"/>
    </source>
</evidence>
<evidence type="ECO:0000313" key="3">
    <source>
        <dbReference type="Proteomes" id="UP000594008"/>
    </source>
</evidence>
<dbReference type="AlphaFoldDB" id="A0A7M2T8Y7"/>
<accession>A0A7M2T8Y7</accession>
<proteinExistence type="predicted"/>
<sequence length="310" mass="33424">MRRFAVPSLLLLAMLAACGPGDPGAPAARAEPDAALPREATTDELATLRRAEEILERRCMARAGFDLPAAPEPVRAGPEPPPMGLVLADLGWAREHGYGARVRTPEETARLRANDPVGDHLRALTPERRAEALRAWQGGGVDTIEVTLPGGMTTGRSTRGCTSEARGELYGDFRTWFGADAVDRGATALAMNRAQADPDFTKALRGWSDCVAGRGLPHESPQRLRAALGDSAPEAKEIEYAVAEAACAVGSDLAEVVTDVEERHLAQVREQYLADVINARRMRLAALPEADRIVRDEDPSRLNTHKEGTR</sequence>